<sequence>MRLKFDARARAILRRLPVVNVYSAAELALLAVLAVQCARLAWVLLTPVAPLGAWVPAGPTIPADAAGVLAGFDPFYRVSGAAQAQGPSAVTSLQLTLYGTRMDNAQARGAAIIAGPDGVQKSIAVGEEVAPGVTLKAVAFDHVTLDRGGRSEDLFLDQSGSSGIVTAPAGEAAQNPPPAARPPAAPGPVAPLDTPGGGPIAPGAANVSPQQLRTEINAIPRIEGGKVTGVTVRGQGGTAFRAAGLRDGDVITTVAGRPISGPSDLDMLTRARASGGTLSLTVERGGQPLPLTIPVTR</sequence>
<evidence type="ECO:0000256" key="3">
    <source>
        <dbReference type="ARBA" id="ARBA00022475"/>
    </source>
</evidence>
<evidence type="ECO:0000256" key="7">
    <source>
        <dbReference type="ARBA" id="ARBA00022989"/>
    </source>
</evidence>
<proteinExistence type="predicted"/>
<evidence type="ECO:0000256" key="10">
    <source>
        <dbReference type="SAM" id="Phobius"/>
    </source>
</evidence>
<accession>A0A7X0JCA4</accession>
<keyword evidence="4" id="KW-0997">Cell inner membrane</keyword>
<comment type="subcellular location">
    <subcellularLocation>
        <location evidence="1">Cell inner membrane</location>
    </subcellularLocation>
</comment>
<evidence type="ECO:0000256" key="9">
    <source>
        <dbReference type="SAM" id="MobiDB-lite"/>
    </source>
</evidence>
<dbReference type="GO" id="GO:0005886">
    <property type="term" value="C:plasma membrane"/>
    <property type="evidence" value="ECO:0007669"/>
    <property type="project" value="UniProtKB-SubCell"/>
</dbReference>
<reference evidence="12 13" key="1">
    <citation type="submission" date="2020-08" db="EMBL/GenBank/DDBJ databases">
        <title>The Agave Microbiome: Exploring the role of microbial communities in plant adaptations to desert environments.</title>
        <authorList>
            <person name="Partida-Martinez L.P."/>
        </authorList>
    </citation>
    <scope>NUCLEOTIDE SEQUENCE [LARGE SCALE GENOMIC DNA]</scope>
    <source>
        <strain evidence="12 13">AS3.13</strain>
    </source>
</reference>
<organism evidence="12 13">
    <name type="scientific">Sphingomonas endophytica</name>
    <dbReference type="NCBI Taxonomy" id="869719"/>
    <lineage>
        <taxon>Bacteria</taxon>
        <taxon>Pseudomonadati</taxon>
        <taxon>Pseudomonadota</taxon>
        <taxon>Alphaproteobacteria</taxon>
        <taxon>Sphingomonadales</taxon>
        <taxon>Sphingomonadaceae</taxon>
        <taxon>Sphingomonas</taxon>
    </lineage>
</organism>
<evidence type="ECO:0000313" key="13">
    <source>
        <dbReference type="Proteomes" id="UP000522313"/>
    </source>
</evidence>
<dbReference type="RefSeq" id="WP_184504325.1">
    <property type="nucleotide sequence ID" value="NZ_JACHBT010000004.1"/>
</dbReference>
<keyword evidence="7 10" id="KW-1133">Transmembrane helix</keyword>
<feature type="region of interest" description="Disordered" evidence="9">
    <location>
        <begin position="154"/>
        <end position="208"/>
    </location>
</feature>
<dbReference type="Pfam" id="PF11356">
    <property type="entry name" value="T2SSC"/>
    <property type="match status" value="1"/>
</dbReference>
<feature type="domain" description="PDZ" evidence="11">
    <location>
        <begin position="235"/>
        <end position="286"/>
    </location>
</feature>
<dbReference type="Gene3D" id="2.30.30.830">
    <property type="match status" value="1"/>
</dbReference>
<dbReference type="SUPFAM" id="SSF50156">
    <property type="entry name" value="PDZ domain-like"/>
    <property type="match status" value="1"/>
</dbReference>
<gene>
    <name evidence="12" type="ORF">F4693_000925</name>
</gene>
<dbReference type="Gene3D" id="2.30.42.10">
    <property type="match status" value="1"/>
</dbReference>
<evidence type="ECO:0000256" key="5">
    <source>
        <dbReference type="ARBA" id="ARBA00022692"/>
    </source>
</evidence>
<protein>
    <submittedName>
        <fullName evidence="12">General secretion pathway protein C</fullName>
    </submittedName>
</protein>
<keyword evidence="2" id="KW-0813">Transport</keyword>
<comment type="caution">
    <text evidence="12">The sequence shown here is derived from an EMBL/GenBank/DDBJ whole genome shotgun (WGS) entry which is preliminary data.</text>
</comment>
<evidence type="ECO:0000313" key="12">
    <source>
        <dbReference type="EMBL" id="MBB6503967.1"/>
    </source>
</evidence>
<keyword evidence="5 10" id="KW-0812">Transmembrane</keyword>
<evidence type="ECO:0000256" key="2">
    <source>
        <dbReference type="ARBA" id="ARBA00022448"/>
    </source>
</evidence>
<dbReference type="EMBL" id="JACHBT010000004">
    <property type="protein sequence ID" value="MBB6503967.1"/>
    <property type="molecule type" value="Genomic_DNA"/>
</dbReference>
<dbReference type="PROSITE" id="PS50106">
    <property type="entry name" value="PDZ"/>
    <property type="match status" value="1"/>
</dbReference>
<evidence type="ECO:0000256" key="1">
    <source>
        <dbReference type="ARBA" id="ARBA00004533"/>
    </source>
</evidence>
<reference evidence="12 13" key="2">
    <citation type="submission" date="2020-08" db="EMBL/GenBank/DDBJ databases">
        <authorList>
            <person name="Partida-Martinez L."/>
            <person name="Huntemann M."/>
            <person name="Clum A."/>
            <person name="Wang J."/>
            <person name="Palaniappan K."/>
            <person name="Ritter S."/>
            <person name="Chen I.-M."/>
            <person name="Stamatis D."/>
            <person name="Reddy T."/>
            <person name="O'Malley R."/>
            <person name="Daum C."/>
            <person name="Shapiro N."/>
            <person name="Ivanova N."/>
            <person name="Kyrpides N."/>
            <person name="Woyke T."/>
        </authorList>
    </citation>
    <scope>NUCLEOTIDE SEQUENCE [LARGE SCALE GENOMIC DNA]</scope>
    <source>
        <strain evidence="12 13">AS3.13</strain>
    </source>
</reference>
<dbReference type="InterPro" id="IPR036034">
    <property type="entry name" value="PDZ_sf"/>
</dbReference>
<keyword evidence="3" id="KW-1003">Cell membrane</keyword>
<dbReference type="Proteomes" id="UP000522313">
    <property type="component" value="Unassembled WGS sequence"/>
</dbReference>
<feature type="compositionally biased region" description="Pro residues" evidence="9">
    <location>
        <begin position="175"/>
        <end position="189"/>
    </location>
</feature>
<dbReference type="GO" id="GO:0015031">
    <property type="term" value="P:protein transport"/>
    <property type="evidence" value="ECO:0007669"/>
    <property type="project" value="UniProtKB-KW"/>
</dbReference>
<evidence type="ECO:0000256" key="8">
    <source>
        <dbReference type="ARBA" id="ARBA00023136"/>
    </source>
</evidence>
<evidence type="ECO:0000256" key="4">
    <source>
        <dbReference type="ARBA" id="ARBA00022519"/>
    </source>
</evidence>
<dbReference type="InterPro" id="IPR001478">
    <property type="entry name" value="PDZ"/>
</dbReference>
<dbReference type="Pfam" id="PF13180">
    <property type="entry name" value="PDZ_2"/>
    <property type="match status" value="1"/>
</dbReference>
<keyword evidence="8 10" id="KW-0472">Membrane</keyword>
<evidence type="ECO:0000256" key="6">
    <source>
        <dbReference type="ARBA" id="ARBA00022927"/>
    </source>
</evidence>
<keyword evidence="6" id="KW-0653">Protein transport</keyword>
<dbReference type="SMART" id="SM00228">
    <property type="entry name" value="PDZ"/>
    <property type="match status" value="1"/>
</dbReference>
<dbReference type="InterPro" id="IPR024961">
    <property type="entry name" value="T2SS_GspC_N"/>
</dbReference>
<evidence type="ECO:0000259" key="11">
    <source>
        <dbReference type="PROSITE" id="PS50106"/>
    </source>
</evidence>
<name>A0A7X0JCA4_9SPHN</name>
<dbReference type="AlphaFoldDB" id="A0A7X0JCA4"/>
<feature type="transmembrane region" description="Helical" evidence="10">
    <location>
        <begin position="21"/>
        <end position="45"/>
    </location>
</feature>